<dbReference type="EC" id="2.4.-.-" evidence="3"/>
<gene>
    <name evidence="3" type="ORF">RFM27_31660</name>
</gene>
<protein>
    <submittedName>
        <fullName evidence="3">Glycosyltransferase family 9 protein</fullName>
        <ecNumber evidence="3">2.4.-.-</ecNumber>
    </submittedName>
</protein>
<dbReference type="InterPro" id="IPR002201">
    <property type="entry name" value="Glyco_trans_9"/>
</dbReference>
<accession>A0ABU4XPE1</accession>
<keyword evidence="4" id="KW-1185">Reference proteome</keyword>
<dbReference type="PANTHER" id="PTHR30160">
    <property type="entry name" value="TETRAACYLDISACCHARIDE 4'-KINASE-RELATED"/>
    <property type="match status" value="1"/>
</dbReference>
<evidence type="ECO:0000256" key="1">
    <source>
        <dbReference type="ARBA" id="ARBA00022676"/>
    </source>
</evidence>
<dbReference type="EMBL" id="JAVIIZ010000038">
    <property type="protein sequence ID" value="MDX8476626.1"/>
    <property type="molecule type" value="Genomic_DNA"/>
</dbReference>
<name>A0ABU4XPE1_9HYPH</name>
<dbReference type="PANTHER" id="PTHR30160:SF1">
    <property type="entry name" value="LIPOPOLYSACCHARIDE 1,2-N-ACETYLGLUCOSAMINETRANSFERASE-RELATED"/>
    <property type="match status" value="1"/>
</dbReference>
<reference evidence="3 4" key="1">
    <citation type="submission" date="2023-08" db="EMBL/GenBank/DDBJ databases">
        <title>Implementing the SeqCode for naming new Mesorhizobium species isolated from Vachellia karroo root nodules.</title>
        <authorList>
            <person name="Van Lill M."/>
        </authorList>
    </citation>
    <scope>NUCLEOTIDE SEQUENCE [LARGE SCALE GENOMIC DNA]</scope>
    <source>
        <strain evidence="3 4">VK23A</strain>
    </source>
</reference>
<evidence type="ECO:0000313" key="3">
    <source>
        <dbReference type="EMBL" id="MDX8476626.1"/>
    </source>
</evidence>
<evidence type="ECO:0000256" key="2">
    <source>
        <dbReference type="ARBA" id="ARBA00022679"/>
    </source>
</evidence>
<keyword evidence="1 3" id="KW-0328">Glycosyltransferase</keyword>
<evidence type="ECO:0000313" key="4">
    <source>
        <dbReference type="Proteomes" id="UP001271780"/>
    </source>
</evidence>
<dbReference type="GO" id="GO:0016757">
    <property type="term" value="F:glycosyltransferase activity"/>
    <property type="evidence" value="ECO:0007669"/>
    <property type="project" value="UniProtKB-KW"/>
</dbReference>
<dbReference type="InterPro" id="IPR051199">
    <property type="entry name" value="LPS_LOS_Heptosyltrfase"/>
</dbReference>
<comment type="caution">
    <text evidence="3">The sequence shown here is derived from an EMBL/GenBank/DDBJ whole genome shotgun (WGS) entry which is preliminary data.</text>
</comment>
<dbReference type="Proteomes" id="UP001271780">
    <property type="component" value="Unassembled WGS sequence"/>
</dbReference>
<dbReference type="SUPFAM" id="SSF53756">
    <property type="entry name" value="UDP-Glycosyltransferase/glycogen phosphorylase"/>
    <property type="match status" value="1"/>
</dbReference>
<organism evidence="3 4">
    <name type="scientific">Mesorhizobium dulcispinae</name>
    <dbReference type="NCBI Taxonomy" id="3072316"/>
    <lineage>
        <taxon>Bacteria</taxon>
        <taxon>Pseudomonadati</taxon>
        <taxon>Pseudomonadota</taxon>
        <taxon>Alphaproteobacteria</taxon>
        <taxon>Hyphomicrobiales</taxon>
        <taxon>Phyllobacteriaceae</taxon>
        <taxon>Mesorhizobium</taxon>
    </lineage>
</organism>
<proteinExistence type="predicted"/>
<dbReference type="Gene3D" id="3.40.50.2000">
    <property type="entry name" value="Glycogen Phosphorylase B"/>
    <property type="match status" value="2"/>
</dbReference>
<dbReference type="Pfam" id="PF01075">
    <property type="entry name" value="Glyco_transf_9"/>
    <property type="match status" value="1"/>
</dbReference>
<keyword evidence="2 3" id="KW-0808">Transferase</keyword>
<sequence>MPGWLRRRRPWMPRSTRQSAPERRAPPYDFVWKLTRTCARWFPIWTSLASSFAFRITRRVKQMLQISPTSFRSILILQTKFIGDIVLASTLAKNLQLEYPGVRIVFLCEARFASFLTAHGIASEVISFSRSYVRGTPFQRGRELFRVVRALRRHRFDMAIDITDSKTSRLLSGLVRAPIRVGHYPTERPLRWLERQPANVRMKPFGFGEKHYLFRYLSPLEVLGVDLRVRVPAIRPLPFETTRALALLSKYHLQPNAFLAVHAGASFPGRRWQPERFAAAIERISAETGLDVVLIGGPDENEAAHKVIAAAKTPVVNLVGALSLETLLALLKEARLFVGNESGPMHMAAAAGTPVVGLFGRTNPVRWGPVGVPSISLRPSMPCDCVGGDLCRRTDSSKACCVWRLEVDSVVEAVRELLARTDVALEQAV</sequence>
<dbReference type="CDD" id="cd03789">
    <property type="entry name" value="GT9_LPS_heptosyltransferase"/>
    <property type="match status" value="1"/>
</dbReference>
<dbReference type="RefSeq" id="WP_320260420.1">
    <property type="nucleotide sequence ID" value="NZ_JAVIIX010000036.1"/>
</dbReference>